<dbReference type="Pfam" id="PF04954">
    <property type="entry name" value="SIP"/>
    <property type="match status" value="1"/>
</dbReference>
<name>A0ABQ3CZ83_9RHOB</name>
<dbReference type="EMBL" id="BMZF01000003">
    <property type="protein sequence ID" value="GHA50907.1"/>
    <property type="molecule type" value="Genomic_DNA"/>
</dbReference>
<dbReference type="PANTHER" id="PTHR30157">
    <property type="entry name" value="FERRIC REDUCTASE, NADPH-DEPENDENT"/>
    <property type="match status" value="1"/>
</dbReference>
<accession>A0ABQ3CZ83</accession>
<dbReference type="Pfam" id="PF08021">
    <property type="entry name" value="FAD_binding_9"/>
    <property type="match status" value="1"/>
</dbReference>
<dbReference type="PROSITE" id="PS51384">
    <property type="entry name" value="FAD_FR"/>
    <property type="match status" value="1"/>
</dbReference>
<dbReference type="InterPro" id="IPR007037">
    <property type="entry name" value="SIP_rossman_dom"/>
</dbReference>
<dbReference type="CDD" id="cd06193">
    <property type="entry name" value="siderophore_interacting"/>
    <property type="match status" value="1"/>
</dbReference>
<evidence type="ECO:0000313" key="4">
    <source>
        <dbReference type="Proteomes" id="UP000634455"/>
    </source>
</evidence>
<organism evidence="3 4">
    <name type="scientific">Paramylibacter ulvae</name>
    <dbReference type="NCBI Taxonomy" id="1651968"/>
    <lineage>
        <taxon>Bacteria</taxon>
        <taxon>Pseudomonadati</taxon>
        <taxon>Pseudomonadota</taxon>
        <taxon>Alphaproteobacteria</taxon>
        <taxon>Rhodobacterales</taxon>
        <taxon>Paracoccaceae</taxon>
        <taxon>Paramylibacter</taxon>
    </lineage>
</organism>
<gene>
    <name evidence="3" type="ORF">GCM10008927_15210</name>
</gene>
<feature type="domain" description="FAD-binding FR-type" evidence="2">
    <location>
        <begin position="7"/>
        <end position="124"/>
    </location>
</feature>
<dbReference type="Gene3D" id="2.40.30.10">
    <property type="entry name" value="Translation factors"/>
    <property type="match status" value="1"/>
</dbReference>
<dbReference type="InterPro" id="IPR017927">
    <property type="entry name" value="FAD-bd_FR_type"/>
</dbReference>
<comment type="similarity">
    <text evidence="1">Belongs to the SIP oxidoreductase family.</text>
</comment>
<dbReference type="InterPro" id="IPR039261">
    <property type="entry name" value="FNR_nucleotide-bd"/>
</dbReference>
<proteinExistence type="inferred from homology"/>
<dbReference type="InterPro" id="IPR039374">
    <property type="entry name" value="SIP_fam"/>
</dbReference>
<dbReference type="PANTHER" id="PTHR30157:SF0">
    <property type="entry name" value="NADPH-DEPENDENT FERRIC-CHELATE REDUCTASE"/>
    <property type="match status" value="1"/>
</dbReference>
<keyword evidence="4" id="KW-1185">Reference proteome</keyword>
<dbReference type="SUPFAM" id="SSF63380">
    <property type="entry name" value="Riboflavin synthase domain-like"/>
    <property type="match status" value="1"/>
</dbReference>
<comment type="caution">
    <text evidence="3">The sequence shown here is derived from an EMBL/GenBank/DDBJ whole genome shotgun (WGS) entry which is preliminary data.</text>
</comment>
<reference evidence="4" key="1">
    <citation type="journal article" date="2019" name="Int. J. Syst. Evol. Microbiol.">
        <title>The Global Catalogue of Microorganisms (GCM) 10K type strain sequencing project: providing services to taxonomists for standard genome sequencing and annotation.</title>
        <authorList>
            <consortium name="The Broad Institute Genomics Platform"/>
            <consortium name="The Broad Institute Genome Sequencing Center for Infectious Disease"/>
            <person name="Wu L."/>
            <person name="Ma J."/>
        </authorList>
    </citation>
    <scope>NUCLEOTIDE SEQUENCE [LARGE SCALE GENOMIC DNA]</scope>
    <source>
        <strain evidence="4">KCTC 32465</strain>
    </source>
</reference>
<dbReference type="Proteomes" id="UP000634455">
    <property type="component" value="Unassembled WGS sequence"/>
</dbReference>
<dbReference type="RefSeq" id="WP_189639984.1">
    <property type="nucleotide sequence ID" value="NZ_BMZF01000003.1"/>
</dbReference>
<evidence type="ECO:0000259" key="2">
    <source>
        <dbReference type="PROSITE" id="PS51384"/>
    </source>
</evidence>
<dbReference type="Gene3D" id="3.40.50.80">
    <property type="entry name" value="Nucleotide-binding domain of ferredoxin-NADP reductase (FNR) module"/>
    <property type="match status" value="1"/>
</dbReference>
<evidence type="ECO:0000313" key="3">
    <source>
        <dbReference type="EMBL" id="GHA50907.1"/>
    </source>
</evidence>
<protein>
    <submittedName>
        <fullName evidence="3">Siderophore-interacting protein</fullName>
    </submittedName>
</protein>
<sequence>MIKPQRPSPRVLTVKTVQHLTPNMIRVTFQGPELAGITPDCAGANCKIFMPAAGQSRDDFTHELENGRPTVRTYTVRAYRGEVLEMDIDFVDHGDEGPASAWACNAKAGDFLGFRGPSALKLNEFYADWYLVAADMSALPVAGAVLETMPRDAKGVAIFEITSPEDKQDIDAPKGIDIHWLVHENPHHASTAQEDFIRAMDWPTGTCQTCIAGESGVIKSLRGFLTNEVNLPREDVYISGYWKIGLIEDEHQKMKRAEAAAA</sequence>
<evidence type="ECO:0000256" key="1">
    <source>
        <dbReference type="ARBA" id="ARBA00035644"/>
    </source>
</evidence>
<dbReference type="InterPro" id="IPR013113">
    <property type="entry name" value="SIP_FAD-bd"/>
</dbReference>
<dbReference type="InterPro" id="IPR017938">
    <property type="entry name" value="Riboflavin_synthase-like_b-brl"/>
</dbReference>